<sequence length="108" mass="11805">MQSSGLLRAPSAQPLLRPFGHVRTPEIAEESSALADRDEINHFYWVPRPLAGSSKAHTTPVEEALAMQTLILLVKDVIRTAQLAKLGSSTLSGKQTLYKTMLMCVSND</sequence>
<comment type="caution">
    <text evidence="1">The sequence shown here is derived from an EMBL/GenBank/DDBJ whole genome shotgun (WGS) entry which is preliminary data.</text>
</comment>
<evidence type="ECO:0000313" key="1">
    <source>
        <dbReference type="EMBL" id="GBN02768.1"/>
    </source>
</evidence>
<protein>
    <submittedName>
        <fullName evidence="1">Uncharacterized protein</fullName>
    </submittedName>
</protein>
<proteinExistence type="predicted"/>
<dbReference type="Proteomes" id="UP000499080">
    <property type="component" value="Unassembled WGS sequence"/>
</dbReference>
<reference evidence="1 2" key="1">
    <citation type="journal article" date="2019" name="Sci. Rep.">
        <title>Orb-weaving spider Araneus ventricosus genome elucidates the spidroin gene catalogue.</title>
        <authorList>
            <person name="Kono N."/>
            <person name="Nakamura H."/>
            <person name="Ohtoshi R."/>
            <person name="Moran D.A.P."/>
            <person name="Shinohara A."/>
            <person name="Yoshida Y."/>
            <person name="Fujiwara M."/>
            <person name="Mori M."/>
            <person name="Tomita M."/>
            <person name="Arakawa K."/>
        </authorList>
    </citation>
    <scope>NUCLEOTIDE SEQUENCE [LARGE SCALE GENOMIC DNA]</scope>
</reference>
<accession>A0A4Y2KK99</accession>
<gene>
    <name evidence="1" type="ORF">AVEN_97718_1</name>
</gene>
<name>A0A4Y2KK99_ARAVE</name>
<dbReference type="EMBL" id="BGPR01004730">
    <property type="protein sequence ID" value="GBN02768.1"/>
    <property type="molecule type" value="Genomic_DNA"/>
</dbReference>
<dbReference type="AlphaFoldDB" id="A0A4Y2KK99"/>
<keyword evidence="2" id="KW-1185">Reference proteome</keyword>
<evidence type="ECO:0000313" key="2">
    <source>
        <dbReference type="Proteomes" id="UP000499080"/>
    </source>
</evidence>
<organism evidence="1 2">
    <name type="scientific">Araneus ventricosus</name>
    <name type="common">Orbweaver spider</name>
    <name type="synonym">Epeira ventricosa</name>
    <dbReference type="NCBI Taxonomy" id="182803"/>
    <lineage>
        <taxon>Eukaryota</taxon>
        <taxon>Metazoa</taxon>
        <taxon>Ecdysozoa</taxon>
        <taxon>Arthropoda</taxon>
        <taxon>Chelicerata</taxon>
        <taxon>Arachnida</taxon>
        <taxon>Araneae</taxon>
        <taxon>Araneomorphae</taxon>
        <taxon>Entelegynae</taxon>
        <taxon>Araneoidea</taxon>
        <taxon>Araneidae</taxon>
        <taxon>Araneus</taxon>
    </lineage>
</organism>